<dbReference type="GO" id="GO:0016020">
    <property type="term" value="C:membrane"/>
    <property type="evidence" value="ECO:0007669"/>
    <property type="project" value="UniProtKB-SubCell"/>
</dbReference>
<dbReference type="SUPFAM" id="SSF140478">
    <property type="entry name" value="LemA-like"/>
    <property type="match status" value="1"/>
</dbReference>
<comment type="subcellular location">
    <subcellularLocation>
        <location evidence="1">Membrane</location>
        <topology evidence="1">Single-pass membrane protein</topology>
    </subcellularLocation>
</comment>
<dbReference type="HOGENOM" id="CLU_056714_0_1_9"/>
<dbReference type="PANTHER" id="PTHR34478:SF2">
    <property type="entry name" value="MEMBRANE PROTEIN"/>
    <property type="match status" value="1"/>
</dbReference>
<dbReference type="Proteomes" id="UP000004416">
    <property type="component" value="Unassembled WGS sequence"/>
</dbReference>
<dbReference type="PANTHER" id="PTHR34478">
    <property type="entry name" value="PROTEIN LEMA"/>
    <property type="match status" value="1"/>
</dbReference>
<evidence type="ECO:0000256" key="5">
    <source>
        <dbReference type="ARBA" id="ARBA00023136"/>
    </source>
</evidence>
<evidence type="ECO:0000256" key="3">
    <source>
        <dbReference type="ARBA" id="ARBA00022692"/>
    </source>
</evidence>
<feature type="transmembrane region" description="Helical" evidence="6">
    <location>
        <begin position="10"/>
        <end position="28"/>
    </location>
</feature>
<sequence>MNGGSVMKKWLIPVGIIIILAMILGSGYNNLVTLSETVDSSWSQVENQLQRRADLIPNLVNTVKGYAEHESEVFTDVADARSRLIGAGSVGEAAEADAALSSALSRLLAISESYPQLKADANFRALQDELAGTENRIATARMDYNNEVQSYNTKIKRFPATLYAGILGFDEREYFKADAGAHEAPTVDFSK</sequence>
<gene>
    <name evidence="7" type="ORF">HMPREF0322_00312</name>
</gene>
<organism evidence="7 8">
    <name type="scientific">Desulfitobacterium hafniense DP7</name>
    <dbReference type="NCBI Taxonomy" id="537010"/>
    <lineage>
        <taxon>Bacteria</taxon>
        <taxon>Bacillati</taxon>
        <taxon>Bacillota</taxon>
        <taxon>Clostridia</taxon>
        <taxon>Eubacteriales</taxon>
        <taxon>Desulfitobacteriaceae</taxon>
        <taxon>Desulfitobacterium</taxon>
    </lineage>
</organism>
<comment type="caution">
    <text evidence="7">The sequence shown here is derived from an EMBL/GenBank/DDBJ whole genome shotgun (WGS) entry which is preliminary data.</text>
</comment>
<dbReference type="EMBL" id="AFZX01000010">
    <property type="protein sequence ID" value="EHL08891.1"/>
    <property type="molecule type" value="Genomic_DNA"/>
</dbReference>
<dbReference type="InterPro" id="IPR007156">
    <property type="entry name" value="MamQ_LemA"/>
</dbReference>
<dbReference type="AlphaFoldDB" id="G9XH89"/>
<keyword evidence="4 6" id="KW-1133">Transmembrane helix</keyword>
<protein>
    <submittedName>
        <fullName evidence="7">LemA family protein</fullName>
    </submittedName>
</protein>
<dbReference type="PATRIC" id="fig|537010.4.peg.295"/>
<evidence type="ECO:0000313" key="7">
    <source>
        <dbReference type="EMBL" id="EHL08891.1"/>
    </source>
</evidence>
<evidence type="ECO:0000256" key="6">
    <source>
        <dbReference type="SAM" id="Phobius"/>
    </source>
</evidence>
<evidence type="ECO:0000256" key="2">
    <source>
        <dbReference type="ARBA" id="ARBA00008854"/>
    </source>
</evidence>
<keyword evidence="5 6" id="KW-0472">Membrane</keyword>
<keyword evidence="3 6" id="KW-0812">Transmembrane</keyword>
<evidence type="ECO:0000256" key="1">
    <source>
        <dbReference type="ARBA" id="ARBA00004167"/>
    </source>
</evidence>
<accession>G9XH89</accession>
<evidence type="ECO:0000256" key="4">
    <source>
        <dbReference type="ARBA" id="ARBA00022989"/>
    </source>
</evidence>
<dbReference type="Gene3D" id="1.20.1440.20">
    <property type="entry name" value="LemA-like domain"/>
    <property type="match status" value="1"/>
</dbReference>
<reference evidence="7 8" key="1">
    <citation type="submission" date="2011-08" db="EMBL/GenBank/DDBJ databases">
        <authorList>
            <person name="Weinstock G."/>
            <person name="Sodergren E."/>
            <person name="Clifton S."/>
            <person name="Fulton L."/>
            <person name="Fulton B."/>
            <person name="Courtney L."/>
            <person name="Fronick C."/>
            <person name="Harrison M."/>
            <person name="Strong C."/>
            <person name="Farmer C."/>
            <person name="Delahaunty K."/>
            <person name="Markovic C."/>
            <person name="Hall O."/>
            <person name="Minx P."/>
            <person name="Tomlinson C."/>
            <person name="Mitreva M."/>
            <person name="Hou S."/>
            <person name="Chen J."/>
            <person name="Wollam A."/>
            <person name="Pepin K.H."/>
            <person name="Johnson M."/>
            <person name="Bhonagiri V."/>
            <person name="Zhang X."/>
            <person name="Suruliraj S."/>
            <person name="Warren W."/>
            <person name="Chinwalla A."/>
            <person name="Mardis E.R."/>
            <person name="Wilson R.K."/>
        </authorList>
    </citation>
    <scope>NUCLEOTIDE SEQUENCE [LARGE SCALE GENOMIC DNA]</scope>
    <source>
        <strain evidence="7 8">DP7</strain>
    </source>
</reference>
<proteinExistence type="inferred from homology"/>
<name>G9XH89_DESHA</name>
<dbReference type="InterPro" id="IPR023353">
    <property type="entry name" value="LemA-like_dom_sf"/>
</dbReference>
<dbReference type="Pfam" id="PF04011">
    <property type="entry name" value="LemA"/>
    <property type="match status" value="1"/>
</dbReference>
<evidence type="ECO:0000313" key="8">
    <source>
        <dbReference type="Proteomes" id="UP000004416"/>
    </source>
</evidence>
<comment type="similarity">
    <text evidence="2">Belongs to the LemA family.</text>
</comment>